<dbReference type="PANTHER" id="PTHR33327:SF3">
    <property type="entry name" value="RNA-DIRECTED DNA POLYMERASE"/>
    <property type="match status" value="1"/>
</dbReference>
<reference evidence="3" key="1">
    <citation type="submission" date="2020-03" db="EMBL/GenBank/DDBJ databases">
        <title>Transcriptomic Profiling of the Digestive Tract of the Rat Flea, Xenopsylla cheopis, Following Blood Feeding and Infection with Yersinia pestis.</title>
        <authorList>
            <person name="Bland D.M."/>
            <person name="Martens C.A."/>
            <person name="Virtaneva K."/>
            <person name="Kanakabandi K."/>
            <person name="Long D."/>
            <person name="Rosenke R."/>
            <person name="Saturday G.A."/>
            <person name="Hoyt F.H."/>
            <person name="Bruno D.P."/>
            <person name="Ribeiro J.M.C."/>
            <person name="Hinnebusch J."/>
        </authorList>
    </citation>
    <scope>NUCLEOTIDE SEQUENCE</scope>
</reference>
<proteinExistence type="predicted"/>
<dbReference type="AlphaFoldDB" id="A0A6M2DQP9"/>
<evidence type="ECO:0000313" key="3">
    <source>
        <dbReference type="EMBL" id="NOV48503.1"/>
    </source>
</evidence>
<dbReference type="PANTHER" id="PTHR33327">
    <property type="entry name" value="ENDONUCLEASE"/>
    <property type="match status" value="1"/>
</dbReference>
<dbReference type="InterPro" id="IPR055469">
    <property type="entry name" value="DUF7041"/>
</dbReference>
<dbReference type="Pfam" id="PF23055">
    <property type="entry name" value="DUF7041"/>
    <property type="match status" value="1"/>
</dbReference>
<name>A0A6M2DQP9_XENCH</name>
<feature type="domain" description="DUF7041" evidence="2">
    <location>
        <begin position="21"/>
        <end position="104"/>
    </location>
</feature>
<evidence type="ECO:0000256" key="1">
    <source>
        <dbReference type="SAM" id="MobiDB-lite"/>
    </source>
</evidence>
<dbReference type="EMBL" id="GIIL01004777">
    <property type="protein sequence ID" value="NOV48503.1"/>
    <property type="molecule type" value="Transcribed_RNA"/>
</dbReference>
<feature type="region of interest" description="Disordered" evidence="1">
    <location>
        <begin position="212"/>
        <end position="233"/>
    </location>
</feature>
<evidence type="ECO:0000259" key="2">
    <source>
        <dbReference type="Pfam" id="PF23055"/>
    </source>
</evidence>
<sequence length="263" mass="30051">MSNEDIKNSDDIGIISRTPHLPPFWNDKPALWFAAVEAQFSKYKITSESTKYDYIISVLNSDTASEIEDIIINPPAPTQAYTVLKQTLIKRLSISLYKRVQKILVHEELGDRTPTQFLRHLQSLLGPLQVQDDFLTSMWLQRMPVNVQQILQGQSTLPLSDLASLADKIMEVAATPLVASTQIHEDLAKRVNDLTNRLDHLTDLIKKSTTSERAGYSRTRYRSRSPSTPRKQYNQQGNLCWYHTQFGKRAKRCKSPCTFSKNN</sequence>
<organism evidence="3">
    <name type="scientific">Xenopsylla cheopis</name>
    <name type="common">Oriental rat flea</name>
    <name type="synonym">Pulex cheopis</name>
    <dbReference type="NCBI Taxonomy" id="163159"/>
    <lineage>
        <taxon>Eukaryota</taxon>
        <taxon>Metazoa</taxon>
        <taxon>Ecdysozoa</taxon>
        <taxon>Arthropoda</taxon>
        <taxon>Hexapoda</taxon>
        <taxon>Insecta</taxon>
        <taxon>Pterygota</taxon>
        <taxon>Neoptera</taxon>
        <taxon>Endopterygota</taxon>
        <taxon>Siphonaptera</taxon>
        <taxon>Pulicidae</taxon>
        <taxon>Xenopsyllinae</taxon>
        <taxon>Xenopsylla</taxon>
    </lineage>
</organism>
<protein>
    <recommendedName>
        <fullName evidence="2">DUF7041 domain-containing protein</fullName>
    </recommendedName>
</protein>
<accession>A0A6M2DQP9</accession>